<protein>
    <recommendedName>
        <fullName evidence="2">F-box domain-containing protein</fullName>
    </recommendedName>
</protein>
<evidence type="ECO:0000313" key="3">
    <source>
        <dbReference type="EMBL" id="TVT99872.1"/>
    </source>
</evidence>
<dbReference type="Gramene" id="TVT99872">
    <property type="protein sequence ID" value="TVT99872"/>
    <property type="gene ID" value="EJB05_54725"/>
</dbReference>
<feature type="region of interest" description="Disordered" evidence="1">
    <location>
        <begin position="1"/>
        <end position="23"/>
    </location>
</feature>
<gene>
    <name evidence="3" type="ORF">EJB05_54725</name>
</gene>
<dbReference type="AlphaFoldDB" id="A0A5J9SLQ8"/>
<feature type="compositionally biased region" description="Pro residues" evidence="1">
    <location>
        <begin position="7"/>
        <end position="17"/>
    </location>
</feature>
<dbReference type="OrthoDB" id="638130at2759"/>
<dbReference type="Gene3D" id="1.20.1280.50">
    <property type="match status" value="1"/>
</dbReference>
<sequence>MDAAAADPPPAKAPSPATPSSRVRTMDLNIDALELVFKRVDSPVSLIRAAAVCKRWRHAIADPAFLRLFRSLHRPSLPAPTTTRNKQTVASGRFSSPHRRPWTPATSPSISSPGAAPSLGPSWTAAAASS</sequence>
<dbReference type="Pfam" id="PF12937">
    <property type="entry name" value="F-box-like"/>
    <property type="match status" value="1"/>
</dbReference>
<name>A0A5J9SLQ8_9POAL</name>
<dbReference type="InterPro" id="IPR001810">
    <property type="entry name" value="F-box_dom"/>
</dbReference>
<feature type="region of interest" description="Disordered" evidence="1">
    <location>
        <begin position="75"/>
        <end position="130"/>
    </location>
</feature>
<dbReference type="Proteomes" id="UP000324897">
    <property type="component" value="Unassembled WGS sequence"/>
</dbReference>
<evidence type="ECO:0000313" key="4">
    <source>
        <dbReference type="Proteomes" id="UP000324897"/>
    </source>
</evidence>
<feature type="compositionally biased region" description="Low complexity" evidence="1">
    <location>
        <begin position="102"/>
        <end position="123"/>
    </location>
</feature>
<proteinExistence type="predicted"/>
<dbReference type="EMBL" id="RWGY01000665">
    <property type="protein sequence ID" value="TVT99872.1"/>
    <property type="molecule type" value="Genomic_DNA"/>
</dbReference>
<dbReference type="SUPFAM" id="SSF81383">
    <property type="entry name" value="F-box domain"/>
    <property type="match status" value="1"/>
</dbReference>
<dbReference type="InterPro" id="IPR036047">
    <property type="entry name" value="F-box-like_dom_sf"/>
</dbReference>
<comment type="caution">
    <text evidence="3">The sequence shown here is derived from an EMBL/GenBank/DDBJ whole genome shotgun (WGS) entry which is preliminary data.</text>
</comment>
<keyword evidence="4" id="KW-1185">Reference proteome</keyword>
<reference evidence="3 4" key="1">
    <citation type="journal article" date="2019" name="Sci. Rep.">
        <title>A high-quality genome of Eragrostis curvula grass provides insights into Poaceae evolution and supports new strategies to enhance forage quality.</title>
        <authorList>
            <person name="Carballo J."/>
            <person name="Santos B.A.C.M."/>
            <person name="Zappacosta D."/>
            <person name="Garbus I."/>
            <person name="Selva J.P."/>
            <person name="Gallo C.A."/>
            <person name="Diaz A."/>
            <person name="Albertini E."/>
            <person name="Caccamo M."/>
            <person name="Echenique V."/>
        </authorList>
    </citation>
    <scope>NUCLEOTIDE SEQUENCE [LARGE SCALE GENOMIC DNA]</scope>
    <source>
        <strain evidence="4">cv. Victoria</strain>
        <tissue evidence="3">Leaf</tissue>
    </source>
</reference>
<accession>A0A5J9SLQ8</accession>
<evidence type="ECO:0000256" key="1">
    <source>
        <dbReference type="SAM" id="MobiDB-lite"/>
    </source>
</evidence>
<evidence type="ECO:0000259" key="2">
    <source>
        <dbReference type="SMART" id="SM00256"/>
    </source>
</evidence>
<feature type="compositionally biased region" description="Polar residues" evidence="1">
    <location>
        <begin position="79"/>
        <end position="94"/>
    </location>
</feature>
<feature type="domain" description="F-box" evidence="2">
    <location>
        <begin position="28"/>
        <end position="69"/>
    </location>
</feature>
<dbReference type="PANTHER" id="PTHR33207">
    <property type="entry name" value="F-BOX DOMAIN CONTAINING PROTEIN-RELATED"/>
    <property type="match status" value="1"/>
</dbReference>
<dbReference type="SMART" id="SM00256">
    <property type="entry name" value="FBOX"/>
    <property type="match status" value="1"/>
</dbReference>
<organism evidence="3 4">
    <name type="scientific">Eragrostis curvula</name>
    <name type="common">weeping love grass</name>
    <dbReference type="NCBI Taxonomy" id="38414"/>
    <lineage>
        <taxon>Eukaryota</taxon>
        <taxon>Viridiplantae</taxon>
        <taxon>Streptophyta</taxon>
        <taxon>Embryophyta</taxon>
        <taxon>Tracheophyta</taxon>
        <taxon>Spermatophyta</taxon>
        <taxon>Magnoliopsida</taxon>
        <taxon>Liliopsida</taxon>
        <taxon>Poales</taxon>
        <taxon>Poaceae</taxon>
        <taxon>PACMAD clade</taxon>
        <taxon>Chloridoideae</taxon>
        <taxon>Eragrostideae</taxon>
        <taxon>Eragrostidinae</taxon>
        <taxon>Eragrostis</taxon>
    </lineage>
</organism>